<dbReference type="Proteomes" id="UP000007374">
    <property type="component" value="Unassembled WGS sequence"/>
</dbReference>
<dbReference type="InterPro" id="IPR005119">
    <property type="entry name" value="LysR_subst-bd"/>
</dbReference>
<dbReference type="InterPro" id="IPR000847">
    <property type="entry name" value="LysR_HTH_N"/>
</dbReference>
<dbReference type="Pfam" id="PF03466">
    <property type="entry name" value="LysR_substrate"/>
    <property type="match status" value="1"/>
</dbReference>
<dbReference type="PROSITE" id="PS50931">
    <property type="entry name" value="HTH_LYSR"/>
    <property type="match status" value="1"/>
</dbReference>
<keyword evidence="4" id="KW-0804">Transcription</keyword>
<dbReference type="Gene3D" id="3.40.190.10">
    <property type="entry name" value="Periplasmic binding protein-like II"/>
    <property type="match status" value="2"/>
</dbReference>
<accession>K2MXH8</accession>
<dbReference type="PANTHER" id="PTHR30537">
    <property type="entry name" value="HTH-TYPE TRANSCRIPTIONAL REGULATOR"/>
    <property type="match status" value="1"/>
</dbReference>
<reference evidence="6 7" key="1">
    <citation type="journal article" date="2012" name="J. Bacteriol.">
        <title>Genome Sequence of Nitratireductor indicus Type Strain C115.</title>
        <authorList>
            <person name="Lai Q."/>
            <person name="Li G."/>
            <person name="Yu Z."/>
            <person name="Shao Z."/>
        </authorList>
    </citation>
    <scope>NUCLEOTIDE SEQUENCE [LARGE SCALE GENOMIC DNA]</scope>
    <source>
        <strain evidence="6 7">C115</strain>
    </source>
</reference>
<dbReference type="Gene3D" id="1.10.10.10">
    <property type="entry name" value="Winged helix-like DNA-binding domain superfamily/Winged helix DNA-binding domain"/>
    <property type="match status" value="1"/>
</dbReference>
<sequence>MANIRHLLPSMNALVTFEAAVRCGTFARAARELSVTSPAVSRTIGRLEAHMGVSLFHRTSTGAVLTEEGSVLFASVSSSFADIEKTLLKIRRKRRPELETVVFSASSAFVTHWFMPRLARFQKRFPQVDIRFQLISGPLGGPTNGTDIAMRFDHGGDTRHVALPLMPELLVPIQAPHYRQGVGDAGTVMPVIDRIISLSDAKPDWSGLFSNQMMNGKVMEGELSGLQFSDYTVVVQAALLGQGVALGWLNVVSHLLANGELQPAGSALSTGRTIELVMLREPQTTVLSCICDWIEAEFASDLKDIDVRYPAIGALWRNGKMLAGQDKASIS</sequence>
<gene>
    <name evidence="6" type="ORF">NA8A_23197</name>
</gene>
<dbReference type="Pfam" id="PF00126">
    <property type="entry name" value="HTH_1"/>
    <property type="match status" value="1"/>
</dbReference>
<name>K2MXH8_9HYPH</name>
<protein>
    <submittedName>
        <fullName evidence="6">Transcriptional regulator protein</fullName>
    </submittedName>
</protein>
<dbReference type="eggNOG" id="COG0583">
    <property type="taxonomic scope" value="Bacteria"/>
</dbReference>
<evidence type="ECO:0000256" key="4">
    <source>
        <dbReference type="ARBA" id="ARBA00023163"/>
    </source>
</evidence>
<evidence type="ECO:0000313" key="6">
    <source>
        <dbReference type="EMBL" id="EKF39963.1"/>
    </source>
</evidence>
<organism evidence="6 7">
    <name type="scientific">Nitratireductor indicus C115</name>
    <dbReference type="NCBI Taxonomy" id="1231190"/>
    <lineage>
        <taxon>Bacteria</taxon>
        <taxon>Pseudomonadati</taxon>
        <taxon>Pseudomonadota</taxon>
        <taxon>Alphaproteobacteria</taxon>
        <taxon>Hyphomicrobiales</taxon>
        <taxon>Phyllobacteriaceae</taxon>
        <taxon>Nitratireductor</taxon>
    </lineage>
</organism>
<feature type="domain" description="HTH lysR-type" evidence="5">
    <location>
        <begin position="9"/>
        <end position="66"/>
    </location>
</feature>
<dbReference type="GO" id="GO:0043565">
    <property type="term" value="F:sequence-specific DNA binding"/>
    <property type="evidence" value="ECO:0007669"/>
    <property type="project" value="TreeGrafter"/>
</dbReference>
<dbReference type="AlphaFoldDB" id="K2MXH8"/>
<keyword evidence="3" id="KW-0238">DNA-binding</keyword>
<proteinExistence type="inferred from homology"/>
<dbReference type="STRING" id="721133.SAMN05216176_12414"/>
<keyword evidence="7" id="KW-1185">Reference proteome</keyword>
<evidence type="ECO:0000313" key="7">
    <source>
        <dbReference type="Proteomes" id="UP000007374"/>
    </source>
</evidence>
<keyword evidence="2" id="KW-0805">Transcription regulation</keyword>
<evidence type="ECO:0000256" key="1">
    <source>
        <dbReference type="ARBA" id="ARBA00009437"/>
    </source>
</evidence>
<dbReference type="PATRIC" id="fig|1231190.3.peg.4778"/>
<dbReference type="SUPFAM" id="SSF46785">
    <property type="entry name" value="Winged helix' DNA-binding domain"/>
    <property type="match status" value="1"/>
</dbReference>
<evidence type="ECO:0000256" key="3">
    <source>
        <dbReference type="ARBA" id="ARBA00023125"/>
    </source>
</evidence>
<dbReference type="InterPro" id="IPR058163">
    <property type="entry name" value="LysR-type_TF_proteobact-type"/>
</dbReference>
<dbReference type="GO" id="GO:0003700">
    <property type="term" value="F:DNA-binding transcription factor activity"/>
    <property type="evidence" value="ECO:0007669"/>
    <property type="project" value="InterPro"/>
</dbReference>
<dbReference type="InterPro" id="IPR036390">
    <property type="entry name" value="WH_DNA-bd_sf"/>
</dbReference>
<dbReference type="GO" id="GO:0006351">
    <property type="term" value="P:DNA-templated transcription"/>
    <property type="evidence" value="ECO:0007669"/>
    <property type="project" value="TreeGrafter"/>
</dbReference>
<dbReference type="SUPFAM" id="SSF53850">
    <property type="entry name" value="Periplasmic binding protein-like II"/>
    <property type="match status" value="1"/>
</dbReference>
<dbReference type="PANTHER" id="PTHR30537:SF74">
    <property type="entry name" value="HTH-TYPE TRANSCRIPTIONAL REGULATOR TRPI"/>
    <property type="match status" value="1"/>
</dbReference>
<dbReference type="RefSeq" id="WP_009452876.1">
    <property type="nucleotide sequence ID" value="NZ_AMSI01000031.1"/>
</dbReference>
<dbReference type="InterPro" id="IPR036388">
    <property type="entry name" value="WH-like_DNA-bd_sf"/>
</dbReference>
<evidence type="ECO:0000256" key="2">
    <source>
        <dbReference type="ARBA" id="ARBA00023015"/>
    </source>
</evidence>
<dbReference type="PRINTS" id="PR00039">
    <property type="entry name" value="HTHLYSR"/>
</dbReference>
<comment type="similarity">
    <text evidence="1">Belongs to the LysR transcriptional regulatory family.</text>
</comment>
<evidence type="ECO:0000259" key="5">
    <source>
        <dbReference type="PROSITE" id="PS50931"/>
    </source>
</evidence>
<comment type="caution">
    <text evidence="6">The sequence shown here is derived from an EMBL/GenBank/DDBJ whole genome shotgun (WGS) entry which is preliminary data.</text>
</comment>
<dbReference type="OrthoDB" id="9804958at2"/>
<dbReference type="EMBL" id="AMSI01000031">
    <property type="protein sequence ID" value="EKF39963.1"/>
    <property type="molecule type" value="Genomic_DNA"/>
</dbReference>